<dbReference type="Pfam" id="PF02525">
    <property type="entry name" value="Flavodoxin_2"/>
    <property type="match status" value="1"/>
</dbReference>
<evidence type="ECO:0000256" key="2">
    <source>
        <dbReference type="ARBA" id="ARBA00022643"/>
    </source>
</evidence>
<dbReference type="EC" id="1.6.5.-" evidence="6"/>
<dbReference type="Proteomes" id="UP000004848">
    <property type="component" value="Unassembled WGS sequence"/>
</dbReference>
<comment type="similarity">
    <text evidence="6">Belongs to the azoreductase type 1 family.</text>
</comment>
<keyword evidence="3 6" id="KW-0560">Oxidoreductase</keyword>
<evidence type="ECO:0000313" key="8">
    <source>
        <dbReference type="EMBL" id="EAV41242.1"/>
    </source>
</evidence>
<comment type="caution">
    <text evidence="6">Lacks conserved residue(s) required for the propagation of feature annotation.</text>
</comment>
<dbReference type="SUPFAM" id="SSF52218">
    <property type="entry name" value="Flavoproteins"/>
    <property type="match status" value="1"/>
</dbReference>
<evidence type="ECO:0000256" key="3">
    <source>
        <dbReference type="ARBA" id="ARBA00023002"/>
    </source>
</evidence>
<dbReference type="PANTHER" id="PTHR43741:SF2">
    <property type="entry name" value="FMN-DEPENDENT NADH:QUINONE OXIDOREDUCTASE"/>
    <property type="match status" value="1"/>
</dbReference>
<comment type="caution">
    <text evidence="8">The sequence shown here is derived from an EMBL/GenBank/DDBJ whole genome shotgun (WGS) entry which is preliminary data.</text>
</comment>
<dbReference type="HAMAP" id="MF_01216">
    <property type="entry name" value="Azoreductase_type1"/>
    <property type="match status" value="1"/>
</dbReference>
<dbReference type="EMBL" id="AAUW01000022">
    <property type="protein sequence ID" value="EAV41242.1"/>
    <property type="molecule type" value="Genomic_DNA"/>
</dbReference>
<comment type="cofactor">
    <cofactor evidence="6">
        <name>FMN</name>
        <dbReference type="ChEBI" id="CHEBI:58210"/>
    </cofactor>
    <text evidence="6">Binds 1 FMN per subunit.</text>
</comment>
<evidence type="ECO:0000256" key="6">
    <source>
        <dbReference type="HAMAP-Rule" id="MF_01216"/>
    </source>
</evidence>
<gene>
    <name evidence="6" type="primary">azoR</name>
    <name evidence="8" type="ORF">SIAM614_29186</name>
</gene>
<dbReference type="GO" id="GO:0009055">
    <property type="term" value="F:electron transfer activity"/>
    <property type="evidence" value="ECO:0007669"/>
    <property type="project" value="UniProtKB-UniRule"/>
</dbReference>
<dbReference type="InterPro" id="IPR003680">
    <property type="entry name" value="Flavodoxin_fold"/>
</dbReference>
<comment type="catalytic activity">
    <reaction evidence="6">
        <text>2 a quinone + NADH + H(+) = 2 a 1,4-benzosemiquinone + NAD(+)</text>
        <dbReference type="Rhea" id="RHEA:65952"/>
        <dbReference type="ChEBI" id="CHEBI:15378"/>
        <dbReference type="ChEBI" id="CHEBI:57540"/>
        <dbReference type="ChEBI" id="CHEBI:57945"/>
        <dbReference type="ChEBI" id="CHEBI:132124"/>
        <dbReference type="ChEBI" id="CHEBI:134225"/>
    </reaction>
</comment>
<keyword evidence="2 6" id="KW-0288">FMN</keyword>
<dbReference type="PANTHER" id="PTHR43741">
    <property type="entry name" value="FMN-DEPENDENT NADH-AZOREDUCTASE 1"/>
    <property type="match status" value="1"/>
</dbReference>
<keyword evidence="4 6" id="KW-0520">NAD</keyword>
<evidence type="ECO:0000313" key="9">
    <source>
        <dbReference type="Proteomes" id="UP000004848"/>
    </source>
</evidence>
<feature type="binding site" evidence="6">
    <location>
        <begin position="85"/>
        <end position="88"/>
    </location>
    <ligand>
        <name>FMN</name>
        <dbReference type="ChEBI" id="CHEBI:58210"/>
    </ligand>
</feature>
<dbReference type="InterPro" id="IPR023048">
    <property type="entry name" value="NADH:quinone_OxRdtase_FMN_depd"/>
</dbReference>
<protein>
    <recommendedName>
        <fullName evidence="6">FMN dependent NADH:quinone oxidoreductase</fullName>
        <ecNumber evidence="6">1.6.5.-</ecNumber>
    </recommendedName>
    <alternativeName>
        <fullName evidence="6">Azo-dye reductase</fullName>
    </alternativeName>
    <alternativeName>
        <fullName evidence="6">FMN-dependent NADH-azo compound oxidoreductase</fullName>
    </alternativeName>
    <alternativeName>
        <fullName evidence="6">FMN-dependent NADH-azoreductase</fullName>
        <ecNumber evidence="6">1.7.1.17</ecNumber>
    </alternativeName>
</protein>
<dbReference type="Gene3D" id="3.40.50.360">
    <property type="match status" value="1"/>
</dbReference>
<dbReference type="GO" id="GO:0010181">
    <property type="term" value="F:FMN binding"/>
    <property type="evidence" value="ECO:0007669"/>
    <property type="project" value="UniProtKB-UniRule"/>
</dbReference>
<comment type="subunit">
    <text evidence="6">Homodimer.</text>
</comment>
<comment type="function">
    <text evidence="6">Also exhibits azoreductase activity. Catalyzes the reductive cleavage of the azo bond in aromatic azo compounds to the corresponding amines.</text>
</comment>
<comment type="function">
    <text evidence="6">Quinone reductase that provides resistance to thiol-specific stress caused by electrophilic quinones.</text>
</comment>
<feature type="binding site" evidence="6">
    <location>
        <begin position="129"/>
        <end position="132"/>
    </location>
    <ligand>
        <name>FMN</name>
        <dbReference type="ChEBI" id="CHEBI:58210"/>
    </ligand>
</feature>
<name>A0P157_ROSAI</name>
<comment type="catalytic activity">
    <reaction evidence="5">
        <text>N,N-dimethyl-1,4-phenylenediamine + anthranilate + 2 NAD(+) = 2-(4-dimethylaminophenyl)diazenylbenzoate + 2 NADH + 2 H(+)</text>
        <dbReference type="Rhea" id="RHEA:55872"/>
        <dbReference type="ChEBI" id="CHEBI:15378"/>
        <dbReference type="ChEBI" id="CHEBI:15783"/>
        <dbReference type="ChEBI" id="CHEBI:16567"/>
        <dbReference type="ChEBI" id="CHEBI:57540"/>
        <dbReference type="ChEBI" id="CHEBI:57945"/>
        <dbReference type="ChEBI" id="CHEBI:71579"/>
        <dbReference type="EC" id="1.7.1.17"/>
    </reaction>
    <physiologicalReaction direction="right-to-left" evidence="5">
        <dbReference type="Rhea" id="RHEA:55874"/>
    </physiologicalReaction>
</comment>
<evidence type="ECO:0000259" key="7">
    <source>
        <dbReference type="Pfam" id="PF02525"/>
    </source>
</evidence>
<dbReference type="EC" id="1.7.1.17" evidence="6"/>
<dbReference type="AlphaFoldDB" id="A0P157"/>
<accession>A0P157</accession>
<reference evidence="8 9" key="1">
    <citation type="submission" date="2006-05" db="EMBL/GenBank/DDBJ databases">
        <authorList>
            <person name="King G."/>
            <person name="Ferriera S."/>
            <person name="Johnson J."/>
            <person name="Kravitz S."/>
            <person name="Beeson K."/>
            <person name="Sutton G."/>
            <person name="Rogers Y.-H."/>
            <person name="Friedman R."/>
            <person name="Frazier M."/>
            <person name="Venter J.C."/>
        </authorList>
    </citation>
    <scope>NUCLEOTIDE SEQUENCE [LARGE SCALE GENOMIC DNA]</scope>
    <source>
        <strain evidence="9">ATCC 25650 / DSM 13394 / JCM 20685 / NBRC 16684 / NCIMB 2208 / IAM 12614 / B1</strain>
    </source>
</reference>
<evidence type="ECO:0000256" key="5">
    <source>
        <dbReference type="ARBA" id="ARBA00048542"/>
    </source>
</evidence>
<proteinExistence type="inferred from homology"/>
<organism evidence="8 9">
    <name type="scientific">Roseibium aggregatum (strain ATCC 25650 / DSM 13394 / JCM 20685 / NBRC 16684 / NCIMB 2208 / IAM 12614 / B1)</name>
    <name type="common">Stappia aggregata</name>
    <dbReference type="NCBI Taxonomy" id="384765"/>
    <lineage>
        <taxon>Bacteria</taxon>
        <taxon>Pseudomonadati</taxon>
        <taxon>Pseudomonadota</taxon>
        <taxon>Alphaproteobacteria</taxon>
        <taxon>Hyphomicrobiales</taxon>
        <taxon>Stappiaceae</taxon>
        <taxon>Roseibium</taxon>
    </lineage>
</organism>
<dbReference type="GO" id="GO:0016652">
    <property type="term" value="F:oxidoreductase activity, acting on NAD(P)H as acceptor"/>
    <property type="evidence" value="ECO:0007669"/>
    <property type="project" value="UniProtKB-UniRule"/>
</dbReference>
<evidence type="ECO:0000256" key="1">
    <source>
        <dbReference type="ARBA" id="ARBA00022630"/>
    </source>
</evidence>
<keyword evidence="1 6" id="KW-0285">Flavoprotein</keyword>
<dbReference type="InterPro" id="IPR029039">
    <property type="entry name" value="Flavoprotein-like_sf"/>
</dbReference>
<dbReference type="eggNOG" id="COG1182">
    <property type="taxonomic scope" value="Bacteria"/>
</dbReference>
<feature type="binding site" evidence="6">
    <location>
        <begin position="6"/>
        <end position="8"/>
    </location>
    <ligand>
        <name>FMN</name>
        <dbReference type="ChEBI" id="CHEBI:58210"/>
    </ligand>
</feature>
<feature type="domain" description="Flavodoxin-like fold" evidence="7">
    <location>
        <begin position="4"/>
        <end position="189"/>
    </location>
</feature>
<sequence length="199" mass="21317">MLGDASVSNQLTSHLVNQLRLKDGNAKVITRDLASNPVPHLTQESTIALRAAETENEAQATAQALSDELIAELKAADLIVMGAPMYNFGIPSTLKAWFDYVLRAGVTFSYSESGPEGLLKGKRAIVVLTRGGLYSEGPAQLMDAQEPHLRTLLGFIGITDVTFVRAEKLAFGAEVQEQAIASAKKEVNDLVEGLYMAAA</sequence>
<dbReference type="GO" id="GO:0016655">
    <property type="term" value="F:oxidoreductase activity, acting on NAD(P)H, quinone or similar compound as acceptor"/>
    <property type="evidence" value="ECO:0007669"/>
    <property type="project" value="InterPro"/>
</dbReference>
<dbReference type="InterPro" id="IPR050104">
    <property type="entry name" value="FMN-dep_NADH:Q_OxRdtase_AzoR1"/>
</dbReference>
<evidence type="ECO:0000256" key="4">
    <source>
        <dbReference type="ARBA" id="ARBA00023027"/>
    </source>
</evidence>